<reference evidence="3 4" key="1">
    <citation type="submission" date="2014-09" db="EMBL/GenBank/DDBJ databases">
        <authorList>
            <person name="Grob C."/>
            <person name="Taubert M."/>
            <person name="Howat A.M."/>
            <person name="Burns O.J."/>
            <person name="Dixon J.L."/>
            <person name="Chen Y."/>
            <person name="Murrell J.C."/>
        </authorList>
    </citation>
    <scope>NUCLEOTIDE SEQUENCE [LARGE SCALE GENOMIC DNA]</scope>
    <source>
        <strain evidence="3">L4</strain>
    </source>
</reference>
<keyword evidence="1" id="KW-0175">Coiled coil</keyword>
<dbReference type="AlphaFoldDB" id="A0A0A0BHI9"/>
<keyword evidence="2" id="KW-0732">Signal</keyword>
<name>A0A0A0BHI9_9GAMM</name>
<dbReference type="SUPFAM" id="SSF56935">
    <property type="entry name" value="Porins"/>
    <property type="match status" value="1"/>
</dbReference>
<dbReference type="Proteomes" id="UP000029999">
    <property type="component" value="Unassembled WGS sequence"/>
</dbReference>
<feature type="signal peptide" evidence="2">
    <location>
        <begin position="1"/>
        <end position="22"/>
    </location>
</feature>
<evidence type="ECO:0000256" key="1">
    <source>
        <dbReference type="SAM" id="Coils"/>
    </source>
</evidence>
<feature type="coiled-coil region" evidence="1">
    <location>
        <begin position="41"/>
        <end position="68"/>
    </location>
</feature>
<protein>
    <submittedName>
        <fullName evidence="3">Phosphate-specific outer membrane porin OprP/Pyrophosphate-specific outer membrane porin OprO</fullName>
    </submittedName>
</protein>
<dbReference type="EMBL" id="JRQD01000002">
    <property type="protein sequence ID" value="KGM07137.1"/>
    <property type="molecule type" value="Genomic_DNA"/>
</dbReference>
<organism evidence="3 4">
    <name type="scientific">Methylophaga thiooxydans</name>
    <dbReference type="NCBI Taxonomy" id="392484"/>
    <lineage>
        <taxon>Bacteria</taxon>
        <taxon>Pseudomonadati</taxon>
        <taxon>Pseudomonadota</taxon>
        <taxon>Gammaproteobacteria</taxon>
        <taxon>Thiotrichales</taxon>
        <taxon>Piscirickettsiaceae</taxon>
        <taxon>Methylophaga</taxon>
    </lineage>
</organism>
<evidence type="ECO:0000256" key="2">
    <source>
        <dbReference type="SAM" id="SignalP"/>
    </source>
</evidence>
<dbReference type="InterPro" id="IPR023614">
    <property type="entry name" value="Porin_dom_sf"/>
</dbReference>
<comment type="caution">
    <text evidence="3">The sequence shown here is derived from an EMBL/GenBank/DDBJ whole genome shotgun (WGS) entry which is preliminary data.</text>
</comment>
<accession>A0A0A0BHI9</accession>
<dbReference type="RefSeq" id="WP_036312231.1">
    <property type="nucleotide sequence ID" value="NZ_JRQD01000002.1"/>
</dbReference>
<evidence type="ECO:0000313" key="3">
    <source>
        <dbReference type="EMBL" id="KGM07137.1"/>
    </source>
</evidence>
<proteinExistence type="predicted"/>
<dbReference type="Pfam" id="PF07396">
    <property type="entry name" value="Porin_O_P"/>
    <property type="match status" value="1"/>
</dbReference>
<sequence length="444" mass="48004">MKWKNTLLSAGMAFAITNPAYAGSEIETLITMLHENGMVSEAQYGRLMAELEQNKTQAAEEKAVVEQKLAEATKPSDVEVTIDKGINIKTRDEKFTSKIGGRVQADAAAYGGEPDMGDGTEIRRARLYIQGTMYHDWGYKLQYDFVDTGSAGIKDAYLSYTGFDNLELKAGNFKDPFSLQEQTSSKFISFMERGLPSAFAAGRHIGVMASTTHQHWTLAGGLFGDTVSAKGGAEDEGWGAGTRATWAPVNNQADVIHLGFGLNYRETGGTNAARFKQQAESHISGINIVDTTTIAAVNDFYKVGAEIATVQGPFSAQAEYITTSVNRDSGSDLDFDGWYAQAGYFLTGESRQYKNGKFGGITPKANVGDGGIGAWELALRYSTIDLNDAEIEGGEADSVTLGVNWYPAPTLRFSANYVDVLDVDGGANDGDEPSVFQVRSQWAF</sequence>
<dbReference type="Gene3D" id="2.40.160.10">
    <property type="entry name" value="Porin"/>
    <property type="match status" value="1"/>
</dbReference>
<gene>
    <name evidence="3" type="ORF">LP43_0745</name>
</gene>
<dbReference type="STRING" id="392484.LP43_0745"/>
<dbReference type="InterPro" id="IPR010870">
    <property type="entry name" value="Porin_O/P"/>
</dbReference>
<feature type="chain" id="PRO_5001967251" evidence="2">
    <location>
        <begin position="23"/>
        <end position="444"/>
    </location>
</feature>
<evidence type="ECO:0000313" key="4">
    <source>
        <dbReference type="Proteomes" id="UP000029999"/>
    </source>
</evidence>